<dbReference type="Proteomes" id="UP000596660">
    <property type="component" value="Unplaced"/>
</dbReference>
<dbReference type="Gene3D" id="3.60.10.10">
    <property type="entry name" value="Endonuclease/exonuclease/phosphatase"/>
    <property type="match status" value="1"/>
</dbReference>
<evidence type="ECO:0000313" key="1">
    <source>
        <dbReference type="EnsemblPlants" id="AUR62034716-RA:cds"/>
    </source>
</evidence>
<dbReference type="SUPFAM" id="SSF56219">
    <property type="entry name" value="DNase I-like"/>
    <property type="match status" value="1"/>
</dbReference>
<dbReference type="Gramene" id="AUR62034716-RA">
    <property type="protein sequence ID" value="AUR62034716-RA:cds"/>
    <property type="gene ID" value="AUR62034716"/>
</dbReference>
<proteinExistence type="predicted"/>
<reference evidence="1" key="1">
    <citation type="journal article" date="2017" name="Nature">
        <title>The genome of Chenopodium quinoa.</title>
        <authorList>
            <person name="Jarvis D.E."/>
            <person name="Ho Y.S."/>
            <person name="Lightfoot D.J."/>
            <person name="Schmoeckel S.M."/>
            <person name="Li B."/>
            <person name="Borm T.J.A."/>
            <person name="Ohyanagi H."/>
            <person name="Mineta K."/>
            <person name="Michell C.T."/>
            <person name="Saber N."/>
            <person name="Kharbatia N.M."/>
            <person name="Rupper R.R."/>
            <person name="Sharp A.R."/>
            <person name="Dally N."/>
            <person name="Boughton B.A."/>
            <person name="Woo Y.H."/>
            <person name="Gao G."/>
            <person name="Schijlen E.G.W.M."/>
            <person name="Guo X."/>
            <person name="Momin A.A."/>
            <person name="Negrao S."/>
            <person name="Al-Babili S."/>
            <person name="Gehring C."/>
            <person name="Roessner U."/>
            <person name="Jung C."/>
            <person name="Murphy K."/>
            <person name="Arold S.T."/>
            <person name="Gojobori T."/>
            <person name="van der Linden C.G."/>
            <person name="van Loo E.N."/>
            <person name="Jellen E.N."/>
            <person name="Maughan P.J."/>
            <person name="Tester M."/>
        </authorList>
    </citation>
    <scope>NUCLEOTIDE SEQUENCE [LARGE SCALE GENOMIC DNA]</scope>
    <source>
        <strain evidence="1">cv. PI 614886</strain>
    </source>
</reference>
<dbReference type="AlphaFoldDB" id="A0A803MT15"/>
<name>A0A803MT15_CHEQI</name>
<sequence>MENVRQKVRGFSNIVVECEEEGRKRRGGLAMLWKSVVVLNMKSFFANHTDVGIDDKVIGAWSFTGIYGHPEEENKFKTGLLMEELYEDKVTPWLCGGDFNLILIACEKKGGDNFKVHELSICVKQLTNVALLIWVLLGSFVTHLTKRRSDHIPLILCVKGCPRKSKNNKKTKLFRFKSMWLCDEKNSEVLEKAWKSNDDVKVNLARATNEFNV</sequence>
<dbReference type="EnsemblPlants" id="AUR62034716-RA">
    <property type="protein sequence ID" value="AUR62034716-RA:cds"/>
    <property type="gene ID" value="AUR62034716"/>
</dbReference>
<keyword evidence="2" id="KW-1185">Reference proteome</keyword>
<protein>
    <submittedName>
        <fullName evidence="1">Uncharacterized protein</fullName>
    </submittedName>
</protein>
<accession>A0A803MT15</accession>
<reference evidence="1" key="2">
    <citation type="submission" date="2021-03" db="UniProtKB">
        <authorList>
            <consortium name="EnsemblPlants"/>
        </authorList>
    </citation>
    <scope>IDENTIFICATION</scope>
</reference>
<organism evidence="1 2">
    <name type="scientific">Chenopodium quinoa</name>
    <name type="common">Quinoa</name>
    <dbReference type="NCBI Taxonomy" id="63459"/>
    <lineage>
        <taxon>Eukaryota</taxon>
        <taxon>Viridiplantae</taxon>
        <taxon>Streptophyta</taxon>
        <taxon>Embryophyta</taxon>
        <taxon>Tracheophyta</taxon>
        <taxon>Spermatophyta</taxon>
        <taxon>Magnoliopsida</taxon>
        <taxon>eudicotyledons</taxon>
        <taxon>Gunneridae</taxon>
        <taxon>Pentapetalae</taxon>
        <taxon>Caryophyllales</taxon>
        <taxon>Chenopodiaceae</taxon>
        <taxon>Chenopodioideae</taxon>
        <taxon>Atripliceae</taxon>
        <taxon>Chenopodium</taxon>
    </lineage>
</organism>
<evidence type="ECO:0000313" key="2">
    <source>
        <dbReference type="Proteomes" id="UP000596660"/>
    </source>
</evidence>
<dbReference type="InterPro" id="IPR036691">
    <property type="entry name" value="Endo/exonu/phosph_ase_sf"/>
</dbReference>